<dbReference type="RefSeq" id="WP_235882773.1">
    <property type="nucleotide sequence ID" value="NZ_MF547664.1"/>
</dbReference>
<organism evidence="1">
    <name type="scientific">Clostridioides difficile</name>
    <name type="common">Peptoclostridium difficile</name>
    <dbReference type="NCBI Taxonomy" id="1496"/>
    <lineage>
        <taxon>Bacteria</taxon>
        <taxon>Bacillati</taxon>
        <taxon>Bacillota</taxon>
        <taxon>Clostridia</taxon>
        <taxon>Peptostreptococcales</taxon>
        <taxon>Peptostreptococcaceae</taxon>
        <taxon>Clostridioides</taxon>
    </lineage>
</organism>
<keyword evidence="1" id="KW-0614">Plasmid</keyword>
<dbReference type="EMBL" id="MF547664">
    <property type="protein sequence ID" value="AVX33701.1"/>
    <property type="molecule type" value="Genomic_DNA"/>
</dbReference>
<dbReference type="AlphaFoldDB" id="A0A2R4NC52"/>
<accession>A0A2R4NC52</accession>
<proteinExistence type="predicted"/>
<gene>
    <name evidence="1" type="ORF">plasmid_LIBA6289_00015</name>
</gene>
<sequence>MDSQFTVIHNLKPITRMSKSKLKDMLGIFKTSTRKIEKTDRSVCNSCNIRKNYSLHEDRLDDFCSNCHKIKTFTEFSYVIEKETNTIGTIEIVTNENKTISLSKSAIKQFIAYHFIPCNKNFVRKSVSFKNIADICNVSVVTARYNHSILIEAGLVYSTKVKRGKFDIVIDGEYKNHLKKSDGGQGYITMSLDTLKHLLKFDNVNELKLEIKKLLWADANTSKGKKVKFNKENLISVLPSYLRKSSKRLEAFLKGSKTLFNISNNRIDTSRYETKEKVRNRYINFIKEKIEKFFINTGCSLSANYSKVLEQVNLDKHELYKEDLNRQLELEKELIINDLVGLSIQYSINIVLKTLNYVFNEYTIDENDINYSEIKNPGAFIRTIIVKNINKNGSLKIVI</sequence>
<reference evidence="1" key="1">
    <citation type="journal article" date="2018" name="Genome Biol. Evol.">
        <title>Two Groups of Cocirculating, Epidemic Clostridiodes difficile Strains Microdiversify through Different Mechanisms.</title>
        <authorList>
            <person name="Murillo T."/>
            <person name="Ramirez-Vargas G."/>
            <person name="Riedel T."/>
            <person name="Overmann J."/>
            <person name="Andersen J.M."/>
            <person name="Guzman-Verri C."/>
            <person name="Chaves-Olarte E."/>
            <person name="Rodriguez C."/>
        </authorList>
    </citation>
    <scope>NUCLEOTIDE SEQUENCE</scope>
    <source>
        <strain evidence="1">LIBA-6289</strain>
        <plasmid evidence="1">LIBA6289</plasmid>
    </source>
</reference>
<name>A0A2R4NC52_CLODI</name>
<evidence type="ECO:0000313" key="1">
    <source>
        <dbReference type="EMBL" id="AVX33701.1"/>
    </source>
</evidence>
<protein>
    <submittedName>
        <fullName evidence="1">Uncharacterized protein</fullName>
    </submittedName>
</protein>
<geneLocation type="plasmid" evidence="1">
    <name>LIBA6289</name>
</geneLocation>